<sequence>MCIQADTTTRAIENGGLATVTRIDPAAVAVSTPDGDLTYRELDGWSNRLARVLLELGARPGARVAMAVQPAIESAVTRLAITKTGATPVPAAADAALGVTTKAGRDALADDIGWLVLDDRSTLVRYLTGSDAPLTDDELATLPKAS</sequence>
<dbReference type="RefSeq" id="WP_067512655.1">
    <property type="nucleotide sequence ID" value="NZ_QNRE01000024.1"/>
</dbReference>
<organism evidence="2 3">
    <name type="scientific">Nocardia puris</name>
    <dbReference type="NCBI Taxonomy" id="208602"/>
    <lineage>
        <taxon>Bacteria</taxon>
        <taxon>Bacillati</taxon>
        <taxon>Actinomycetota</taxon>
        <taxon>Actinomycetes</taxon>
        <taxon>Mycobacteriales</taxon>
        <taxon>Nocardiaceae</taxon>
        <taxon>Nocardia</taxon>
    </lineage>
</organism>
<dbReference type="InterPro" id="IPR000873">
    <property type="entry name" value="AMP-dep_synth/lig_dom"/>
</dbReference>
<gene>
    <name evidence="2" type="ORF">DFR74_12441</name>
</gene>
<dbReference type="Proteomes" id="UP000252586">
    <property type="component" value="Unassembled WGS sequence"/>
</dbReference>
<name>A0A366CWG7_9NOCA</name>
<dbReference type="GO" id="GO:0005737">
    <property type="term" value="C:cytoplasm"/>
    <property type="evidence" value="ECO:0007669"/>
    <property type="project" value="TreeGrafter"/>
</dbReference>
<dbReference type="PANTHER" id="PTHR45527">
    <property type="entry name" value="NONRIBOSOMAL PEPTIDE SYNTHETASE"/>
    <property type="match status" value="1"/>
</dbReference>
<comment type="caution">
    <text evidence="2">The sequence shown here is derived from an EMBL/GenBank/DDBJ whole genome shotgun (WGS) entry which is preliminary data.</text>
</comment>
<dbReference type="InterPro" id="IPR042099">
    <property type="entry name" value="ANL_N_sf"/>
</dbReference>
<dbReference type="AlphaFoldDB" id="A0A366CWG7"/>
<dbReference type="GO" id="GO:0031177">
    <property type="term" value="F:phosphopantetheine binding"/>
    <property type="evidence" value="ECO:0007669"/>
    <property type="project" value="TreeGrafter"/>
</dbReference>
<feature type="domain" description="AMP-dependent synthetase/ligase" evidence="1">
    <location>
        <begin position="25"/>
        <end position="94"/>
    </location>
</feature>
<dbReference type="SUPFAM" id="SSF56801">
    <property type="entry name" value="Acetyl-CoA synthetase-like"/>
    <property type="match status" value="1"/>
</dbReference>
<proteinExistence type="predicted"/>
<evidence type="ECO:0000313" key="3">
    <source>
        <dbReference type="Proteomes" id="UP000252586"/>
    </source>
</evidence>
<evidence type="ECO:0000259" key="1">
    <source>
        <dbReference type="Pfam" id="PF00501"/>
    </source>
</evidence>
<evidence type="ECO:0000313" key="2">
    <source>
        <dbReference type="EMBL" id="RBO82163.1"/>
    </source>
</evidence>
<protein>
    <submittedName>
        <fullName evidence="2">AMP-binding enzyme</fullName>
    </submittedName>
</protein>
<accession>A0A366CWG7</accession>
<reference evidence="2 3" key="1">
    <citation type="submission" date="2018-06" db="EMBL/GenBank/DDBJ databases">
        <title>Genomic Encyclopedia of Type Strains, Phase IV (KMG-IV): sequencing the most valuable type-strain genomes for metagenomic binning, comparative biology and taxonomic classification.</title>
        <authorList>
            <person name="Goeker M."/>
        </authorList>
    </citation>
    <scope>NUCLEOTIDE SEQUENCE [LARGE SCALE GENOMIC DNA]</scope>
    <source>
        <strain evidence="2 3">DSM 44599</strain>
    </source>
</reference>
<dbReference type="PANTHER" id="PTHR45527:SF1">
    <property type="entry name" value="FATTY ACID SYNTHASE"/>
    <property type="match status" value="1"/>
</dbReference>
<dbReference type="OrthoDB" id="4571362at2"/>
<dbReference type="GO" id="GO:0043041">
    <property type="term" value="P:amino acid activation for nonribosomal peptide biosynthetic process"/>
    <property type="evidence" value="ECO:0007669"/>
    <property type="project" value="TreeGrafter"/>
</dbReference>
<dbReference type="Pfam" id="PF00501">
    <property type="entry name" value="AMP-binding"/>
    <property type="match status" value="1"/>
</dbReference>
<dbReference type="GO" id="GO:0044550">
    <property type="term" value="P:secondary metabolite biosynthetic process"/>
    <property type="evidence" value="ECO:0007669"/>
    <property type="project" value="TreeGrafter"/>
</dbReference>
<dbReference type="Gene3D" id="3.40.50.12780">
    <property type="entry name" value="N-terminal domain of ligase-like"/>
    <property type="match status" value="1"/>
</dbReference>
<dbReference type="STRING" id="1210090.GCA_001613185_05496"/>
<dbReference type="EMBL" id="QNRE01000024">
    <property type="protein sequence ID" value="RBO82163.1"/>
    <property type="molecule type" value="Genomic_DNA"/>
</dbReference>
<keyword evidence="3" id="KW-1185">Reference proteome</keyword>